<evidence type="ECO:0000313" key="2">
    <source>
        <dbReference type="Proteomes" id="UP001172738"/>
    </source>
</evidence>
<accession>A0ABT8G1V1</accession>
<keyword evidence="2" id="KW-1185">Reference proteome</keyword>
<sequence length="227" mass="23945">MFEQVRDDRLAAARAALKEVEARVGVARDASERAWRVDDEWNALLPDGLPRGRVVSVAGSTSLLLALAGQASREGAWVAAVGMPTVGVVAAARRGIDLSRLALVPEPGLQAAAVVGLCLEGVDVVMTGDRLAMSDSDRRRLASRAREQGALLLAVGAWPGAELSLEVERVRWSGLGAGDGRLRGREATVAVSGRRLGAVRRVRVELDVDRSLGSLRGAAAETREEVA</sequence>
<dbReference type="Proteomes" id="UP001172738">
    <property type="component" value="Unassembled WGS sequence"/>
</dbReference>
<reference evidence="1" key="1">
    <citation type="submission" date="2023-06" db="EMBL/GenBank/DDBJ databases">
        <title>SYSU T00b26.</title>
        <authorList>
            <person name="Gao L."/>
            <person name="Fang B.-Z."/>
            <person name="Li W.-J."/>
        </authorList>
    </citation>
    <scope>NUCLEOTIDE SEQUENCE</scope>
    <source>
        <strain evidence="1">SYSU T00b26</strain>
    </source>
</reference>
<protein>
    <recommendedName>
        <fullName evidence="3">Protein ImuA</fullName>
    </recommendedName>
</protein>
<gene>
    <name evidence="1" type="ORF">QQX04_08915</name>
</gene>
<proteinExistence type="predicted"/>
<comment type="caution">
    <text evidence="1">The sequence shown here is derived from an EMBL/GenBank/DDBJ whole genome shotgun (WGS) entry which is preliminary data.</text>
</comment>
<dbReference type="EMBL" id="JAUHPV010000005">
    <property type="protein sequence ID" value="MDN4473108.1"/>
    <property type="molecule type" value="Genomic_DNA"/>
</dbReference>
<dbReference type="RefSeq" id="WP_301128321.1">
    <property type="nucleotide sequence ID" value="NZ_JAUHPV010000005.1"/>
</dbReference>
<evidence type="ECO:0008006" key="3">
    <source>
        <dbReference type="Google" id="ProtNLM"/>
    </source>
</evidence>
<organism evidence="1 2">
    <name type="scientific">Demequina zhanjiangensis</name>
    <dbReference type="NCBI Taxonomy" id="3051659"/>
    <lineage>
        <taxon>Bacteria</taxon>
        <taxon>Bacillati</taxon>
        <taxon>Actinomycetota</taxon>
        <taxon>Actinomycetes</taxon>
        <taxon>Micrococcales</taxon>
        <taxon>Demequinaceae</taxon>
        <taxon>Demequina</taxon>
    </lineage>
</organism>
<evidence type="ECO:0000313" key="1">
    <source>
        <dbReference type="EMBL" id="MDN4473108.1"/>
    </source>
</evidence>
<name>A0ABT8G1V1_9MICO</name>